<evidence type="ECO:0000313" key="2">
    <source>
        <dbReference type="EMBL" id="RRT47593.1"/>
    </source>
</evidence>
<accession>A0A426Y7A0</accession>
<dbReference type="Proteomes" id="UP000287651">
    <property type="component" value="Unassembled WGS sequence"/>
</dbReference>
<evidence type="ECO:0000313" key="3">
    <source>
        <dbReference type="Proteomes" id="UP000287651"/>
    </source>
</evidence>
<dbReference type="EMBL" id="AMZH03014466">
    <property type="protein sequence ID" value="RRT47593.1"/>
    <property type="molecule type" value="Genomic_DNA"/>
</dbReference>
<proteinExistence type="predicted"/>
<organism evidence="2 3">
    <name type="scientific">Ensete ventricosum</name>
    <name type="common">Abyssinian banana</name>
    <name type="synonym">Musa ensete</name>
    <dbReference type="NCBI Taxonomy" id="4639"/>
    <lineage>
        <taxon>Eukaryota</taxon>
        <taxon>Viridiplantae</taxon>
        <taxon>Streptophyta</taxon>
        <taxon>Embryophyta</taxon>
        <taxon>Tracheophyta</taxon>
        <taxon>Spermatophyta</taxon>
        <taxon>Magnoliopsida</taxon>
        <taxon>Liliopsida</taxon>
        <taxon>Zingiberales</taxon>
        <taxon>Musaceae</taxon>
        <taxon>Ensete</taxon>
    </lineage>
</organism>
<dbReference type="AlphaFoldDB" id="A0A426Y7A0"/>
<feature type="signal peptide" evidence="1">
    <location>
        <begin position="1"/>
        <end position="24"/>
    </location>
</feature>
<sequence length="166" mass="18254">MESPAWGPLWQRACAVAFVFGGWAESQGSHPSVGRLEKHSEVLQPPFPLTSCVEWNSKLPTSNLYFFSTSGVGGDGTRECPRRRTLAKGGPSLCSSPFLYNISAPLSLCLSLCRYFGIGASICEREGAHSEEGQPDRKRRTGTLDSSIACRSTLLSDERSRQRRRI</sequence>
<evidence type="ECO:0000256" key="1">
    <source>
        <dbReference type="SAM" id="SignalP"/>
    </source>
</evidence>
<comment type="caution">
    <text evidence="2">The sequence shown here is derived from an EMBL/GenBank/DDBJ whole genome shotgun (WGS) entry which is preliminary data.</text>
</comment>
<name>A0A426Y7A0_ENSVE</name>
<keyword evidence="1" id="KW-0732">Signal</keyword>
<gene>
    <name evidence="2" type="ORF">B296_00039793</name>
</gene>
<feature type="chain" id="PRO_5019153227" description="Secreted protein" evidence="1">
    <location>
        <begin position="25"/>
        <end position="166"/>
    </location>
</feature>
<reference evidence="2 3" key="1">
    <citation type="journal article" date="2014" name="Agronomy (Basel)">
        <title>A Draft Genome Sequence for Ensete ventricosum, the Drought-Tolerant Tree Against Hunger.</title>
        <authorList>
            <person name="Harrison J."/>
            <person name="Moore K.A."/>
            <person name="Paszkiewicz K."/>
            <person name="Jones T."/>
            <person name="Grant M."/>
            <person name="Ambacheew D."/>
            <person name="Muzemil S."/>
            <person name="Studholme D.J."/>
        </authorList>
    </citation>
    <scope>NUCLEOTIDE SEQUENCE [LARGE SCALE GENOMIC DNA]</scope>
</reference>
<protein>
    <recommendedName>
        <fullName evidence="4">Secreted protein</fullName>
    </recommendedName>
</protein>
<evidence type="ECO:0008006" key="4">
    <source>
        <dbReference type="Google" id="ProtNLM"/>
    </source>
</evidence>